<evidence type="ECO:0000313" key="4">
    <source>
        <dbReference type="Proteomes" id="UP000611459"/>
    </source>
</evidence>
<dbReference type="Proteomes" id="UP000664048">
    <property type="component" value="Unassembled WGS sequence"/>
</dbReference>
<dbReference type="Proteomes" id="UP001220209">
    <property type="component" value="Plasmid unnamed4"/>
</dbReference>
<geneLocation type="plasmid" evidence="3 6">
    <name>unnamed4</name>
</geneLocation>
<dbReference type="Proteomes" id="UP000611459">
    <property type="component" value="Unassembled WGS sequence"/>
</dbReference>
<name>A0A1E3FNC4_9BURK</name>
<sequence length="484" mass="49131">MTTMFEATLGVALMTMALANSNMQAVRANERSTAIQTGQYMSGLQAGINKFIAGNGDQLSGRTATGYVDPNGAPITLANPTSPTIAELQKYGFLPMGYTTNNPSNLAFKITITPTNCPGVGCQLPALVESSPYRDVQGNVRNDLLGFAVNAAGLDGGQSLPNNPGTYFSRGASWNLPNTYSGAAGALAMRAGSLTTGYVDTLPFYKTDGSRALTGPMNANGNDVNNVATLATTTIKNVGDVATNSVTASGRIATSGYSPTDLPNGWSGGVRTWDVYAGGSIGVGPSGGAAPVAYLSSNGFVVGQNVVGGSSVTGGWLHSTGSAQVDGDVYTAGNQTINGVLTARNVVNLPALAWSGWGCGGNAITTDPNGQILSCQSGVWTASGGGLGVGQSWSNPPRAMNVTYQNNSAKPIAVSITGYCGAGGPGSQNFVRMFVNGVMVGGWYASLSDAAAGGSATGIVPPGATYYVTYNNGLCGLFSWSELS</sequence>
<keyword evidence="5" id="KW-1185">Reference proteome</keyword>
<dbReference type="RefSeq" id="WP_039341421.1">
    <property type="nucleotide sequence ID" value="NZ_CABVQA010000069.1"/>
</dbReference>
<dbReference type="EMBL" id="JAGEMX010000027">
    <property type="protein sequence ID" value="MBO1835174.1"/>
    <property type="molecule type" value="Genomic_DNA"/>
</dbReference>
<evidence type="ECO:0000313" key="1">
    <source>
        <dbReference type="EMBL" id="MBK1935532.1"/>
    </source>
</evidence>
<gene>
    <name evidence="2" type="ORF">J4M89_37915</name>
    <name evidence="1" type="ORF">JIN94_37195</name>
    <name evidence="3" type="ORF">LXE91_43220</name>
</gene>
<accession>A0A1E3FNC4</accession>
<dbReference type="EMBL" id="CP090646">
    <property type="protein sequence ID" value="WFN24181.1"/>
    <property type="molecule type" value="Genomic_DNA"/>
</dbReference>
<reference evidence="2 5" key="2">
    <citation type="submission" date="2021-03" db="EMBL/GenBank/DDBJ databases">
        <title>Clinical course, treatment and visual outcome of an outbreak of Burkholderia contaminans endophthalmitis following cataract surgery.</title>
        <authorList>
            <person name="Lind C."/>
            <person name="Olsen K."/>
            <person name="Angelsen N.K."/>
            <person name="Krefting E.A."/>
            <person name="Fossen K."/>
            <person name="Gravningen K."/>
            <person name="Depoorter E."/>
            <person name="Vandamme P."/>
            <person name="Bertelsen G."/>
        </authorList>
    </citation>
    <scope>NUCLEOTIDE SEQUENCE [LARGE SCALE GENOMIC DNA]</scope>
    <source>
        <strain evidence="2 5">51242556</strain>
    </source>
</reference>
<reference evidence="1" key="1">
    <citation type="submission" date="2021-01" db="EMBL/GenBank/DDBJ databases">
        <title>Outbreak of Burkholderia contaminns endophthalmitis traced to a clinical ventilation system.</title>
        <authorList>
            <person name="Lipuma J."/>
            <person name="Spilker T."/>
            <person name="Kratholm J."/>
        </authorList>
    </citation>
    <scope>NUCLEOTIDE SEQUENCE</scope>
    <source>
        <strain evidence="1">HI4954</strain>
    </source>
</reference>
<dbReference type="EMBL" id="JAENIB010000033">
    <property type="protein sequence ID" value="MBK1935532.1"/>
    <property type="molecule type" value="Genomic_DNA"/>
</dbReference>
<keyword evidence="3" id="KW-0614">Plasmid</keyword>
<dbReference type="AlphaFoldDB" id="A0A1E3FNC4"/>
<evidence type="ECO:0000313" key="2">
    <source>
        <dbReference type="EMBL" id="MBO1835174.1"/>
    </source>
</evidence>
<organism evidence="1 4">
    <name type="scientific">Burkholderia contaminans</name>
    <dbReference type="NCBI Taxonomy" id="488447"/>
    <lineage>
        <taxon>Bacteria</taxon>
        <taxon>Pseudomonadati</taxon>
        <taxon>Pseudomonadota</taxon>
        <taxon>Betaproteobacteria</taxon>
        <taxon>Burkholderiales</taxon>
        <taxon>Burkholderiaceae</taxon>
        <taxon>Burkholderia</taxon>
        <taxon>Burkholderia cepacia complex</taxon>
    </lineage>
</organism>
<proteinExistence type="predicted"/>
<dbReference type="OrthoDB" id="9071880at2"/>
<evidence type="ECO:0000313" key="3">
    <source>
        <dbReference type="EMBL" id="WFN24181.1"/>
    </source>
</evidence>
<evidence type="ECO:0008006" key="7">
    <source>
        <dbReference type="Google" id="ProtNLM"/>
    </source>
</evidence>
<evidence type="ECO:0000313" key="5">
    <source>
        <dbReference type="Proteomes" id="UP000664048"/>
    </source>
</evidence>
<reference evidence="3 6" key="3">
    <citation type="submission" date="2021-12" db="EMBL/GenBank/DDBJ databases">
        <title>Genomic and phenotypic characterization of three Burkholderia contaminans isolates recovered from different sources.</title>
        <authorList>
            <person name="Lopez De Volder A."/>
            <person name="Fan Y."/>
            <person name="Nunvar J."/>
            <person name="Herrera T."/>
            <person name="Timp W."/>
            <person name="Degrossi J."/>
        </authorList>
    </citation>
    <scope>NUCLEOTIDE SEQUENCE [LARGE SCALE GENOMIC DNA]</scope>
    <source>
        <strain evidence="3 6">LMG 23361</strain>
        <plasmid evidence="3 6">unnamed4</plasmid>
    </source>
</reference>
<evidence type="ECO:0000313" key="6">
    <source>
        <dbReference type="Proteomes" id="UP001220209"/>
    </source>
</evidence>
<protein>
    <recommendedName>
        <fullName evidence="7">Shufflon system plasmid conjugative transfer pilus tip adhesin PilV</fullName>
    </recommendedName>
</protein>